<reference evidence="7" key="1">
    <citation type="journal article" date="2018" name="Genome Biol.">
        <title>SKESA: strategic k-mer extension for scrupulous assemblies.</title>
        <authorList>
            <person name="Souvorov A."/>
            <person name="Agarwala R."/>
            <person name="Lipman D.J."/>
        </authorList>
    </citation>
    <scope>NUCLEOTIDE SEQUENCE</scope>
    <source>
        <strain evidence="7">AZ00058701</strain>
    </source>
</reference>
<dbReference type="RefSeq" id="WP_010947437.1">
    <property type="nucleotide sequence ID" value="NZ_BAZA01000185.1"/>
</dbReference>
<dbReference type="Proteomes" id="UP000866496">
    <property type="component" value="Unassembled WGS sequence"/>
</dbReference>
<evidence type="ECO:0000256" key="5">
    <source>
        <dbReference type="SAM" id="SignalP"/>
    </source>
</evidence>
<evidence type="ECO:0000313" key="8">
    <source>
        <dbReference type="EMBL" id="MCZ4720815.1"/>
    </source>
</evidence>
<keyword evidence="5" id="KW-0732">Signal</keyword>
<dbReference type="EMBL" id="DACWHX010000018">
    <property type="protein sequence ID" value="HAU1881219.1"/>
    <property type="molecule type" value="Genomic_DNA"/>
</dbReference>
<name>A0A128TZX1_LEGPN</name>
<keyword evidence="3 4" id="KW-0408">Iron</keyword>
<evidence type="ECO:0000256" key="4">
    <source>
        <dbReference type="PROSITE-ProRule" id="PRU00433"/>
    </source>
</evidence>
<evidence type="ECO:0000313" key="10">
    <source>
        <dbReference type="Proteomes" id="UP000254631"/>
    </source>
</evidence>
<reference evidence="9 10" key="2">
    <citation type="submission" date="2018-06" db="EMBL/GenBank/DDBJ databases">
        <authorList>
            <consortium name="Pathogen Informatics"/>
            <person name="Doyle S."/>
        </authorList>
    </citation>
    <scope>NUCLEOTIDE SEQUENCE [LARGE SCALE GENOMIC DNA]</scope>
    <source>
        <strain evidence="9 10">NCTC12000</strain>
    </source>
</reference>
<dbReference type="InterPro" id="IPR009056">
    <property type="entry name" value="Cyt_c-like_dom"/>
</dbReference>
<dbReference type="Proteomes" id="UP000254631">
    <property type="component" value="Unassembled WGS sequence"/>
</dbReference>
<organism evidence="8 11">
    <name type="scientific">Legionella pneumophila</name>
    <dbReference type="NCBI Taxonomy" id="446"/>
    <lineage>
        <taxon>Bacteria</taxon>
        <taxon>Pseudomonadati</taxon>
        <taxon>Pseudomonadota</taxon>
        <taxon>Gammaproteobacteria</taxon>
        <taxon>Legionellales</taxon>
        <taxon>Legionellaceae</taxon>
        <taxon>Legionella</taxon>
    </lineage>
</organism>
<dbReference type="AlphaFoldDB" id="A0A128TZX1"/>
<reference evidence="7" key="3">
    <citation type="submission" date="2019-10" db="EMBL/GenBank/DDBJ databases">
        <authorList>
            <consortium name="NCBI Pathogen Detection Project"/>
        </authorList>
    </citation>
    <scope>NUCLEOTIDE SEQUENCE</scope>
    <source>
        <strain evidence="7">AZ00058701</strain>
    </source>
</reference>
<proteinExistence type="predicted"/>
<evidence type="ECO:0000313" key="11">
    <source>
        <dbReference type="Proteomes" id="UP001071279"/>
    </source>
</evidence>
<dbReference type="GO" id="GO:0020037">
    <property type="term" value="F:heme binding"/>
    <property type="evidence" value="ECO:0007669"/>
    <property type="project" value="InterPro"/>
</dbReference>
<evidence type="ECO:0000256" key="2">
    <source>
        <dbReference type="ARBA" id="ARBA00022723"/>
    </source>
</evidence>
<reference evidence="8" key="4">
    <citation type="submission" date="2022-12" db="EMBL/GenBank/DDBJ databases">
        <title>Comparative genomics of Legionella pneumophila isolates from the West Bank and Germany support molecular epidemiology of Legionnaires disease.</title>
        <authorList>
            <person name="Zayed A.R."/>
            <person name="Bitar D.M."/>
            <person name="Steinert M."/>
            <person name="Lueck C."/>
            <person name="Brettar I."/>
            <person name="Hoefle M.G."/>
            <person name="Bunk B."/>
        </authorList>
    </citation>
    <scope>NUCLEOTIDE SEQUENCE</scope>
    <source>
        <strain evidence="8">H23</strain>
    </source>
</reference>
<dbReference type="InterPro" id="IPR036909">
    <property type="entry name" value="Cyt_c-like_dom_sf"/>
</dbReference>
<keyword evidence="2 4" id="KW-0479">Metal-binding</keyword>
<dbReference type="Proteomes" id="UP001071279">
    <property type="component" value="Unassembled WGS sequence"/>
</dbReference>
<keyword evidence="1 4" id="KW-0349">Heme</keyword>
<dbReference type="Gene3D" id="1.10.760.10">
    <property type="entry name" value="Cytochrome c-like domain"/>
    <property type="match status" value="1"/>
</dbReference>
<dbReference type="SUPFAM" id="SSF46626">
    <property type="entry name" value="Cytochrome c"/>
    <property type="match status" value="1"/>
</dbReference>
<dbReference type="GO" id="GO:0046872">
    <property type="term" value="F:metal ion binding"/>
    <property type="evidence" value="ECO:0007669"/>
    <property type="project" value="UniProtKB-KW"/>
</dbReference>
<gene>
    <name evidence="7" type="ORF">JBJ86_13325</name>
    <name evidence="9" type="ORF">NCTC12000_01842</name>
    <name evidence="8" type="ORF">O6C86_16570</name>
</gene>
<feature type="signal peptide" evidence="5">
    <location>
        <begin position="1"/>
        <end position="20"/>
    </location>
</feature>
<dbReference type="GeneID" id="57035699"/>
<evidence type="ECO:0000259" key="6">
    <source>
        <dbReference type="PROSITE" id="PS51007"/>
    </source>
</evidence>
<sequence>MKRNALIIMLVYLTSTPVFAKNLGKYTYEIACKNCHAPNLAKAIKAPPAFDKKAWKLRFKQAKIEAKNNPSQFESAMDYLLYNVKVGKGLMHHGGLCKEADVPNTDCSDEALIEAINYMRK</sequence>
<evidence type="ECO:0000256" key="3">
    <source>
        <dbReference type="ARBA" id="ARBA00023004"/>
    </source>
</evidence>
<protein>
    <submittedName>
        <fullName evidence="8 9">Cytochrome C</fullName>
    </submittedName>
</protein>
<feature type="chain" id="PRO_5014245262" evidence="5">
    <location>
        <begin position="21"/>
        <end position="121"/>
    </location>
</feature>
<evidence type="ECO:0000313" key="7">
    <source>
        <dbReference type="EMBL" id="HAU1881219.1"/>
    </source>
</evidence>
<accession>A0A128TZX1</accession>
<dbReference type="GO" id="GO:0009055">
    <property type="term" value="F:electron transfer activity"/>
    <property type="evidence" value="ECO:0007669"/>
    <property type="project" value="InterPro"/>
</dbReference>
<dbReference type="PROSITE" id="PS51007">
    <property type="entry name" value="CYTC"/>
    <property type="match status" value="1"/>
</dbReference>
<dbReference type="EMBL" id="UGOL01000001">
    <property type="protein sequence ID" value="STX79847.1"/>
    <property type="molecule type" value="Genomic_DNA"/>
</dbReference>
<evidence type="ECO:0000256" key="1">
    <source>
        <dbReference type="ARBA" id="ARBA00022617"/>
    </source>
</evidence>
<evidence type="ECO:0000313" key="9">
    <source>
        <dbReference type="EMBL" id="STX79847.1"/>
    </source>
</evidence>
<feature type="domain" description="Cytochrome c" evidence="6">
    <location>
        <begin position="19"/>
        <end position="121"/>
    </location>
</feature>
<dbReference type="EMBL" id="JAPXIC010000096">
    <property type="protein sequence ID" value="MCZ4720815.1"/>
    <property type="molecule type" value="Genomic_DNA"/>
</dbReference>